<comment type="caution">
    <text evidence="2">The sequence shown here is derived from an EMBL/GenBank/DDBJ whole genome shotgun (WGS) entry which is preliminary data.</text>
</comment>
<dbReference type="InterPro" id="IPR007630">
    <property type="entry name" value="RNA_pol_sigma70_r4"/>
</dbReference>
<organism evidence="2 3">
    <name type="scientific">Paenibacillus contaminans</name>
    <dbReference type="NCBI Taxonomy" id="450362"/>
    <lineage>
        <taxon>Bacteria</taxon>
        <taxon>Bacillati</taxon>
        <taxon>Bacillota</taxon>
        <taxon>Bacilli</taxon>
        <taxon>Bacillales</taxon>
        <taxon>Paenibacillaceae</taxon>
        <taxon>Paenibacillus</taxon>
    </lineage>
</organism>
<name>A0A329MTF5_9BACL</name>
<dbReference type="Gene3D" id="1.20.140.160">
    <property type="match status" value="1"/>
</dbReference>
<evidence type="ECO:0000259" key="1">
    <source>
        <dbReference type="Pfam" id="PF04545"/>
    </source>
</evidence>
<gene>
    <name evidence="2" type="ORF">DQG23_00145</name>
</gene>
<dbReference type="SUPFAM" id="SSF88659">
    <property type="entry name" value="Sigma3 and sigma4 domains of RNA polymerase sigma factors"/>
    <property type="match status" value="1"/>
</dbReference>
<protein>
    <recommendedName>
        <fullName evidence="1">RNA polymerase sigma-70 region 4 domain-containing protein</fullName>
    </recommendedName>
</protein>
<sequence>MKKEQLEQIQDIRLYQEHLVKQILENYYDCYETAPFLRDVEIVVNKADIDMAISLLEPKERFVICYYYKAGYNINEIANELGHTEGYVSKIKNKAFKKIVDYCLF</sequence>
<reference evidence="2 3" key="1">
    <citation type="journal article" date="2009" name="Int. J. Syst. Evol. Microbiol.">
        <title>Paenibacillus contaminans sp. nov., isolated from a contaminated laboratory plate.</title>
        <authorList>
            <person name="Chou J.H."/>
            <person name="Lee J.H."/>
            <person name="Lin M.C."/>
            <person name="Chang P.S."/>
            <person name="Arun A.B."/>
            <person name="Young C.C."/>
            <person name="Chen W.M."/>
        </authorList>
    </citation>
    <scope>NUCLEOTIDE SEQUENCE [LARGE SCALE GENOMIC DNA]</scope>
    <source>
        <strain evidence="2 3">CKOBP-6</strain>
    </source>
</reference>
<dbReference type="GO" id="GO:0003700">
    <property type="term" value="F:DNA-binding transcription factor activity"/>
    <property type="evidence" value="ECO:0007669"/>
    <property type="project" value="InterPro"/>
</dbReference>
<proteinExistence type="predicted"/>
<dbReference type="GO" id="GO:0006352">
    <property type="term" value="P:DNA-templated transcription initiation"/>
    <property type="evidence" value="ECO:0007669"/>
    <property type="project" value="InterPro"/>
</dbReference>
<dbReference type="RefSeq" id="WP_113028777.1">
    <property type="nucleotide sequence ID" value="NZ_QMFB01000001.1"/>
</dbReference>
<evidence type="ECO:0000313" key="2">
    <source>
        <dbReference type="EMBL" id="RAV22666.1"/>
    </source>
</evidence>
<feature type="domain" description="RNA polymerase sigma-70 region 4" evidence="1">
    <location>
        <begin position="52"/>
        <end position="99"/>
    </location>
</feature>
<dbReference type="Proteomes" id="UP000250369">
    <property type="component" value="Unassembled WGS sequence"/>
</dbReference>
<accession>A0A329MTF5</accession>
<dbReference type="EMBL" id="QMFB01000001">
    <property type="protein sequence ID" value="RAV22666.1"/>
    <property type="molecule type" value="Genomic_DNA"/>
</dbReference>
<dbReference type="Pfam" id="PF04545">
    <property type="entry name" value="Sigma70_r4"/>
    <property type="match status" value="1"/>
</dbReference>
<evidence type="ECO:0000313" key="3">
    <source>
        <dbReference type="Proteomes" id="UP000250369"/>
    </source>
</evidence>
<dbReference type="AlphaFoldDB" id="A0A329MTF5"/>
<dbReference type="InterPro" id="IPR013324">
    <property type="entry name" value="RNA_pol_sigma_r3/r4-like"/>
</dbReference>
<keyword evidence="3" id="KW-1185">Reference proteome</keyword>